<evidence type="ECO:0000313" key="3">
    <source>
        <dbReference type="Proteomes" id="UP000289200"/>
    </source>
</evidence>
<keyword evidence="3" id="KW-1185">Reference proteome</keyword>
<dbReference type="RefSeq" id="WP_129609769.1">
    <property type="nucleotide sequence ID" value="NZ_UWOC01000159.1"/>
</dbReference>
<evidence type="ECO:0000259" key="1">
    <source>
        <dbReference type="Pfam" id="PF13524"/>
    </source>
</evidence>
<dbReference type="SUPFAM" id="SSF53756">
    <property type="entry name" value="UDP-Glycosyltransferase/glycogen phosphorylase"/>
    <property type="match status" value="1"/>
</dbReference>
<proteinExistence type="predicted"/>
<name>A0A3S4DG28_9BRAD</name>
<dbReference type="Pfam" id="PF13524">
    <property type="entry name" value="Glyco_trans_1_2"/>
    <property type="match status" value="1"/>
</dbReference>
<dbReference type="OrthoDB" id="9774625at2"/>
<dbReference type="InterPro" id="IPR055259">
    <property type="entry name" value="YkvP/CgeB_Glyco_trans-like"/>
</dbReference>
<reference evidence="3" key="1">
    <citation type="submission" date="2018-10" db="EMBL/GenBank/DDBJ databases">
        <authorList>
            <person name="Peiro R."/>
            <person name="Begona"/>
            <person name="Cbmso G."/>
            <person name="Lopez M."/>
            <person name="Gonzalez S."/>
            <person name="Sacristan E."/>
            <person name="Castillo E."/>
        </authorList>
    </citation>
    <scope>NUCLEOTIDE SEQUENCE [LARGE SCALE GENOMIC DNA]</scope>
</reference>
<gene>
    <name evidence="2" type="ORF">RHODGE_RHODGE_03133</name>
</gene>
<sequence length="363" mass="39172">MKLRFFGSSLVSSYWNGAATYYRGLLKALAAHGVDVAFYEPDAYQRQQYRDIDDPPWARVVVYPATEDGWRRALDEAAADADLLVKASGVGVFDQALEIAVPQAARPGTCIAWWDVDAPATLEAIGADPAHHLRAAVPRYDIVFTYGGGAPVVDAYTALGARACVPIYNAVDPDTHHPVAPREDWRCDLGFLGNRLPDREARVEEFFLGAAARLPQRSFLLGGAGWDDKPMPGNVQRLGHVGSGDHNAFFCSSRATLNINRASMARTGFSPPTRIFEAAGAGACLITDRWDGIAEFLEPGHEILLADDGAAVETLLDGLDDTRARMIGDAARARVLAAHTYAHRARQVLDRLGDGGRTCGVAA</sequence>
<organism evidence="2 3">
    <name type="scientific">Rhodoplanes serenus</name>
    <dbReference type="NCBI Taxonomy" id="200615"/>
    <lineage>
        <taxon>Bacteria</taxon>
        <taxon>Pseudomonadati</taxon>
        <taxon>Pseudomonadota</taxon>
        <taxon>Alphaproteobacteria</taxon>
        <taxon>Hyphomicrobiales</taxon>
        <taxon>Nitrobacteraceae</taxon>
        <taxon>Rhodoplanes</taxon>
    </lineage>
</organism>
<comment type="caution">
    <text evidence="2">The sequence shown here is derived from an EMBL/GenBank/DDBJ whole genome shotgun (WGS) entry which is preliminary data.</text>
</comment>
<dbReference type="Proteomes" id="UP000289200">
    <property type="component" value="Unassembled WGS sequence"/>
</dbReference>
<protein>
    <recommendedName>
        <fullName evidence="1">Spore protein YkvP/CgeB glycosyl transferase-like domain-containing protein</fullName>
    </recommendedName>
</protein>
<feature type="domain" description="Spore protein YkvP/CgeB glycosyl transferase-like" evidence="1">
    <location>
        <begin position="205"/>
        <end position="350"/>
    </location>
</feature>
<evidence type="ECO:0000313" key="2">
    <source>
        <dbReference type="EMBL" id="VCU09450.1"/>
    </source>
</evidence>
<accession>A0A3S4DG28</accession>
<dbReference type="AlphaFoldDB" id="A0A3S4DG28"/>
<dbReference type="EMBL" id="UWOC01000159">
    <property type="protein sequence ID" value="VCU09450.1"/>
    <property type="molecule type" value="Genomic_DNA"/>
</dbReference>
<dbReference type="Gene3D" id="3.40.50.2000">
    <property type="entry name" value="Glycogen Phosphorylase B"/>
    <property type="match status" value="2"/>
</dbReference>